<gene>
    <name evidence="1" type="ORF">METZ01_LOCUS192933</name>
</gene>
<accession>A0A382DPD1</accession>
<dbReference type="AlphaFoldDB" id="A0A382DPD1"/>
<organism evidence="1">
    <name type="scientific">marine metagenome</name>
    <dbReference type="NCBI Taxonomy" id="408172"/>
    <lineage>
        <taxon>unclassified sequences</taxon>
        <taxon>metagenomes</taxon>
        <taxon>ecological metagenomes</taxon>
    </lineage>
</organism>
<name>A0A382DPD1_9ZZZZ</name>
<proteinExistence type="predicted"/>
<reference evidence="1" key="1">
    <citation type="submission" date="2018-05" db="EMBL/GenBank/DDBJ databases">
        <authorList>
            <person name="Lanie J.A."/>
            <person name="Ng W.-L."/>
            <person name="Kazmierczak K.M."/>
            <person name="Andrzejewski T.M."/>
            <person name="Davidsen T.M."/>
            <person name="Wayne K.J."/>
            <person name="Tettelin H."/>
            <person name="Glass J.I."/>
            <person name="Rusch D."/>
            <person name="Podicherti R."/>
            <person name="Tsui H.-C.T."/>
            <person name="Winkler M.E."/>
        </authorList>
    </citation>
    <scope>NUCLEOTIDE SEQUENCE</scope>
</reference>
<sequence>MKKTIISISIICLLNLSCTLKKNSVVINPSQDSGTAVNCSYPFAPSNNLVLLIFYKDAMRYLTHSDDICRHSFAKKLKEEVQSSFFLSQGCITATVDDINDALYNPAELRKRLNY</sequence>
<dbReference type="EMBL" id="UINC01040342">
    <property type="protein sequence ID" value="SVB40079.1"/>
    <property type="molecule type" value="Genomic_DNA"/>
</dbReference>
<protein>
    <submittedName>
        <fullName evidence="1">Uncharacterized protein</fullName>
    </submittedName>
</protein>
<evidence type="ECO:0000313" key="1">
    <source>
        <dbReference type="EMBL" id="SVB40079.1"/>
    </source>
</evidence>